<dbReference type="InterPro" id="IPR001525">
    <property type="entry name" value="C5_MeTfrase"/>
</dbReference>
<dbReference type="EMBL" id="CAMXCT010001417">
    <property type="protein sequence ID" value="CAI3989903.1"/>
    <property type="molecule type" value="Genomic_DNA"/>
</dbReference>
<evidence type="ECO:0000313" key="7">
    <source>
        <dbReference type="EMBL" id="CAL4777215.1"/>
    </source>
</evidence>
<protein>
    <submittedName>
        <fullName evidence="7">Type II methyltransferase M.BanI (M.BanI) (Cytosine-specific methyltransferase BanI) (Modification methylase BanI)</fullName>
    </submittedName>
</protein>
<keyword evidence="3" id="KW-0949">S-adenosyl-L-methionine</keyword>
<dbReference type="PANTHER" id="PTHR46098">
    <property type="entry name" value="TRNA (CYTOSINE(38)-C(5))-METHYLTRANSFERASE"/>
    <property type="match status" value="1"/>
</dbReference>
<accession>A0A9P1CFU5</accession>
<evidence type="ECO:0000256" key="4">
    <source>
        <dbReference type="SAM" id="Phobius"/>
    </source>
</evidence>
<feature type="transmembrane region" description="Helical" evidence="4">
    <location>
        <begin position="106"/>
        <end position="134"/>
    </location>
</feature>
<dbReference type="GO" id="GO:0032259">
    <property type="term" value="P:methylation"/>
    <property type="evidence" value="ECO:0007669"/>
    <property type="project" value="UniProtKB-KW"/>
</dbReference>
<dbReference type="InterPro" id="IPR050750">
    <property type="entry name" value="C5-MTase"/>
</dbReference>
<sequence length="247" mass="27787">MTDFFDKLQVGPQLVSDCSGCEGFWYALKELFPHNSRLISSCDCAVAPLKFNLSNLEPLKLFQNVAGRDLFDVAQLSNTYAAGFPCQPFSVLHNDSELLGDPRAKVLFWVLAAIATTGPALALLENVVGILRVWKKVWKALKKLEKYEYLVAKILIDPLLLGDASKRRRVYIIIVHRSVLRPEIATHAKLEKVLNETLGRMELPGQAPPDPSHLMFPDDHPEVQRNAQERMKRAKASGKEIWDLVSK</sequence>
<evidence type="ECO:0000313" key="6">
    <source>
        <dbReference type="EMBL" id="CAL1143278.1"/>
    </source>
</evidence>
<comment type="caution">
    <text evidence="5">The sequence shown here is derived from an EMBL/GenBank/DDBJ whole genome shotgun (WGS) entry which is preliminary data.</text>
</comment>
<keyword evidence="4" id="KW-0812">Transmembrane</keyword>
<dbReference type="AlphaFoldDB" id="A0A9P1CFU5"/>
<evidence type="ECO:0000256" key="1">
    <source>
        <dbReference type="ARBA" id="ARBA00022603"/>
    </source>
</evidence>
<dbReference type="InterPro" id="IPR029063">
    <property type="entry name" value="SAM-dependent_MTases_sf"/>
</dbReference>
<dbReference type="EMBL" id="CAMXCT020001417">
    <property type="protein sequence ID" value="CAL1143278.1"/>
    <property type="molecule type" value="Genomic_DNA"/>
</dbReference>
<dbReference type="OrthoDB" id="415589at2759"/>
<evidence type="ECO:0000256" key="2">
    <source>
        <dbReference type="ARBA" id="ARBA00022679"/>
    </source>
</evidence>
<evidence type="ECO:0000313" key="8">
    <source>
        <dbReference type="Proteomes" id="UP001152797"/>
    </source>
</evidence>
<keyword evidence="2" id="KW-0808">Transferase</keyword>
<gene>
    <name evidence="5" type="ORF">C1SCF055_LOCUS16933</name>
</gene>
<dbReference type="GO" id="GO:0008168">
    <property type="term" value="F:methyltransferase activity"/>
    <property type="evidence" value="ECO:0007669"/>
    <property type="project" value="UniProtKB-KW"/>
</dbReference>
<dbReference type="PANTHER" id="PTHR46098:SF1">
    <property type="entry name" value="TRNA (CYTOSINE(38)-C(5))-METHYLTRANSFERASE"/>
    <property type="match status" value="1"/>
</dbReference>
<dbReference type="Proteomes" id="UP001152797">
    <property type="component" value="Unassembled WGS sequence"/>
</dbReference>
<keyword evidence="1 7" id="KW-0489">Methyltransferase</keyword>
<name>A0A9P1CFU5_9DINO</name>
<evidence type="ECO:0000256" key="3">
    <source>
        <dbReference type="ARBA" id="ARBA00022691"/>
    </source>
</evidence>
<keyword evidence="4" id="KW-0472">Membrane</keyword>
<evidence type="ECO:0000313" key="5">
    <source>
        <dbReference type="EMBL" id="CAI3989903.1"/>
    </source>
</evidence>
<reference evidence="5" key="1">
    <citation type="submission" date="2022-10" db="EMBL/GenBank/DDBJ databases">
        <authorList>
            <person name="Chen Y."/>
            <person name="Dougan E. K."/>
            <person name="Chan C."/>
            <person name="Rhodes N."/>
            <person name="Thang M."/>
        </authorList>
    </citation>
    <scope>NUCLEOTIDE SEQUENCE</scope>
</reference>
<keyword evidence="4" id="KW-1133">Transmembrane helix</keyword>
<dbReference type="Pfam" id="PF00145">
    <property type="entry name" value="DNA_methylase"/>
    <property type="match status" value="1"/>
</dbReference>
<dbReference type="Gene3D" id="3.40.50.150">
    <property type="entry name" value="Vaccinia Virus protein VP39"/>
    <property type="match status" value="1"/>
</dbReference>
<proteinExistence type="predicted"/>
<dbReference type="EMBL" id="CAMXCT030001417">
    <property type="protein sequence ID" value="CAL4777215.1"/>
    <property type="molecule type" value="Genomic_DNA"/>
</dbReference>
<organism evidence="5">
    <name type="scientific">Cladocopium goreaui</name>
    <dbReference type="NCBI Taxonomy" id="2562237"/>
    <lineage>
        <taxon>Eukaryota</taxon>
        <taxon>Sar</taxon>
        <taxon>Alveolata</taxon>
        <taxon>Dinophyceae</taxon>
        <taxon>Suessiales</taxon>
        <taxon>Symbiodiniaceae</taxon>
        <taxon>Cladocopium</taxon>
    </lineage>
</organism>
<reference evidence="6" key="2">
    <citation type="submission" date="2024-04" db="EMBL/GenBank/DDBJ databases">
        <authorList>
            <person name="Chen Y."/>
            <person name="Shah S."/>
            <person name="Dougan E. K."/>
            <person name="Thang M."/>
            <person name="Chan C."/>
        </authorList>
    </citation>
    <scope>NUCLEOTIDE SEQUENCE [LARGE SCALE GENOMIC DNA]</scope>
</reference>
<dbReference type="SUPFAM" id="SSF53335">
    <property type="entry name" value="S-adenosyl-L-methionine-dependent methyltransferases"/>
    <property type="match status" value="1"/>
</dbReference>
<keyword evidence="8" id="KW-1185">Reference proteome</keyword>